<feature type="transmembrane region" description="Helical" evidence="2">
    <location>
        <begin position="628"/>
        <end position="646"/>
    </location>
</feature>
<dbReference type="Proteomes" id="UP000199039">
    <property type="component" value="Unassembled WGS sequence"/>
</dbReference>
<feature type="region of interest" description="Disordered" evidence="1">
    <location>
        <begin position="234"/>
        <end position="262"/>
    </location>
</feature>
<keyword evidence="5" id="KW-1185">Reference proteome</keyword>
<dbReference type="AlphaFoldDB" id="A0A1G6GYF6"/>
<keyword evidence="3" id="KW-0732">Signal</keyword>
<feature type="transmembrane region" description="Helical" evidence="2">
    <location>
        <begin position="526"/>
        <end position="553"/>
    </location>
</feature>
<evidence type="ECO:0000256" key="1">
    <source>
        <dbReference type="SAM" id="MobiDB-lite"/>
    </source>
</evidence>
<evidence type="ECO:0000313" key="4">
    <source>
        <dbReference type="EMBL" id="SDB86974.1"/>
    </source>
</evidence>
<feature type="signal peptide" evidence="3">
    <location>
        <begin position="1"/>
        <end position="20"/>
    </location>
</feature>
<feature type="transmembrane region" description="Helical" evidence="2">
    <location>
        <begin position="653"/>
        <end position="673"/>
    </location>
</feature>
<feature type="transmembrane region" description="Helical" evidence="2">
    <location>
        <begin position="499"/>
        <end position="519"/>
    </location>
</feature>
<evidence type="ECO:0000256" key="2">
    <source>
        <dbReference type="SAM" id="Phobius"/>
    </source>
</evidence>
<gene>
    <name evidence="4" type="ORF">SAMN05216410_0579</name>
</gene>
<keyword evidence="2" id="KW-0812">Transmembrane</keyword>
<name>A0A1G6GYF6_9MICO</name>
<evidence type="ECO:0000256" key="3">
    <source>
        <dbReference type="SAM" id="SignalP"/>
    </source>
</evidence>
<keyword evidence="2" id="KW-1133">Transmembrane helix</keyword>
<feature type="transmembrane region" description="Helical" evidence="2">
    <location>
        <begin position="404"/>
        <end position="422"/>
    </location>
</feature>
<evidence type="ECO:0000313" key="5">
    <source>
        <dbReference type="Proteomes" id="UP000199039"/>
    </source>
</evidence>
<feature type="transmembrane region" description="Helical" evidence="2">
    <location>
        <begin position="601"/>
        <end position="622"/>
    </location>
</feature>
<feature type="chain" id="PRO_5038751844" evidence="3">
    <location>
        <begin position="21"/>
        <end position="822"/>
    </location>
</feature>
<feature type="transmembrane region" description="Helical" evidence="2">
    <location>
        <begin position="786"/>
        <end position="809"/>
    </location>
</feature>
<protein>
    <submittedName>
        <fullName evidence="4">Uncharacterized protein</fullName>
    </submittedName>
</protein>
<feature type="transmembrane region" description="Helical" evidence="2">
    <location>
        <begin position="573"/>
        <end position="594"/>
    </location>
</feature>
<feature type="transmembrane region" description="Helical" evidence="2">
    <location>
        <begin position="709"/>
        <end position="729"/>
    </location>
</feature>
<dbReference type="EMBL" id="FMYH01000001">
    <property type="protein sequence ID" value="SDB86974.1"/>
    <property type="molecule type" value="Genomic_DNA"/>
</dbReference>
<accession>A0A1G6GYF6</accession>
<organism evidence="4 5">
    <name type="scientific">Sanguibacter gelidistatuariae</name>
    <dbReference type="NCBI Taxonomy" id="1814289"/>
    <lineage>
        <taxon>Bacteria</taxon>
        <taxon>Bacillati</taxon>
        <taxon>Actinomycetota</taxon>
        <taxon>Actinomycetes</taxon>
        <taxon>Micrococcales</taxon>
        <taxon>Sanguibacteraceae</taxon>
        <taxon>Sanguibacter</taxon>
    </lineage>
</organism>
<keyword evidence="2" id="KW-0472">Membrane</keyword>
<reference evidence="4 5" key="1">
    <citation type="submission" date="2016-09" db="EMBL/GenBank/DDBJ databases">
        <authorList>
            <person name="Capua I."/>
            <person name="De Benedictis P."/>
            <person name="Joannis T."/>
            <person name="Lombin L.H."/>
            <person name="Cattoli G."/>
        </authorList>
    </citation>
    <scope>NUCLEOTIDE SEQUENCE [LARGE SCALE GENOMIC DNA]</scope>
    <source>
        <strain evidence="4 5">ISLP-3</strain>
    </source>
</reference>
<dbReference type="STRING" id="1814289.SAMN05216410_0579"/>
<feature type="transmembrane region" description="Helical" evidence="2">
    <location>
        <begin position="464"/>
        <end position="487"/>
    </location>
</feature>
<sequence>MAGVLLLGPLVAPSAALASAGTTATTTGTAGTGATTADTASPAPVGDRVVLIGTGGVTWDDVSELGTPALWSLAQDGSIGNLVVRSVRSTTCPADGWLALSAGNRAADEFNAKSIPCRLLENADTGTAPAVPAWDDYLTQVADQSFSAVPGAFGDAVAHAGIPATAIGPGAAIALSTTDGTVAGDYLATAQGTTPIPPTANLADSMTTALESSRLIVVDSGSARRLGYATELKVPPEPVDPEATDTPTEEEGEEVEPGIEEELEPTSDMIHAQDVTTIDNNVATILASLRADDPALAHTTVILASVSDPATTSRLNIAAMLGDGTPVGTLTSRSTRQPGFVQTTDVLPTLARLLDLTDDLPRSALVGSPFTSDASGASAAARVDALVDAERHALATAPLIERFFLLYCVVNLLLFAAVSLGFSRRFVDAIARSSATPPVRAPARPGALHGLADRLAPVLSRAPVVVLTALRAAGIAIAAIPVATLLANLAPWWRASTPSLALTAIILAWIAAITAVAVLPPWRTWLFGPVVIVATLTAVVLAVDVATGAHLQVSALMGIQSTVAGRFYGFNNTAFALFATTTLLLAAAVSNWLVSRGRRGLAAVAVLAIGAVAVLLDGAPGIGADFGGPPALVPAFAILALLAAGLKVTWQRVVGVLGAGAVVVIGFAVLDWLRPPAERTHLGAFVDTVLDGGLWDVLVRKVESNIATFSNPLALVGVAGLLVILFVLARPLRAASKAPDSEPYSWLTEGAPLKQITTDAPMFTPGVISVGIALGIGTLVNDSGVVILAVGMSVLVPLIAATYAGWMLTLRAKSRTQVRPHP</sequence>
<proteinExistence type="predicted"/>
<feature type="compositionally biased region" description="Acidic residues" evidence="1">
    <location>
        <begin position="239"/>
        <end position="262"/>
    </location>
</feature>
<feature type="transmembrane region" description="Helical" evidence="2">
    <location>
        <begin position="762"/>
        <end position="780"/>
    </location>
</feature>